<feature type="compositionally biased region" description="Pro residues" evidence="1">
    <location>
        <begin position="404"/>
        <end position="415"/>
    </location>
</feature>
<feature type="domain" description="DUF7514" evidence="2">
    <location>
        <begin position="22"/>
        <end position="177"/>
    </location>
</feature>
<feature type="compositionally biased region" description="Basic and acidic residues" evidence="1">
    <location>
        <begin position="530"/>
        <end position="592"/>
    </location>
</feature>
<evidence type="ECO:0000313" key="3">
    <source>
        <dbReference type="EMBL" id="OIW26152.1"/>
    </source>
</evidence>
<evidence type="ECO:0000256" key="1">
    <source>
        <dbReference type="SAM" id="MobiDB-lite"/>
    </source>
</evidence>
<dbReference type="PANTHER" id="PTHR39611:SF2">
    <property type="entry name" value="HYDROXYPROLINE-RICH GLYCOPROTEIN DZ-HRGP"/>
    <property type="match status" value="1"/>
</dbReference>
<sequence>MAAQPAPEDAKAYYGYLIEGDDKNKRASPVLEALLRAIAQHIIDEIGDKNEKYLTPEKLAAFYKAVGGDYDALFHEVPYKSISYIWQVTGCQHTLQPSDDDYVEPNIPALTIKGFVRWETIEILLAPEEHVPFMQHAVRHWNLKNADDGKVFPPDLPKEAFPAETDPEIDRWHRECATKLRSESTPKEDTKDEHKHSVHDSGHRVRDFYNHVRGPAMAAGMAAGGMAGVSAAAAAASATLRPDKGYFAARPVGVSYTSGRYPPSRQGSGMAARSPEREREREKDRYPRRHGSSSDERHAGGPRRRSFSDYPSPSPAHGSPTMAQGLHVPQFDQKGSHTQRRRHSQPRHYSSPSDSEEPVSPRTRRREPPTVHHHHVDPPLAAGVRRVYPTSAPVGGRAGVPLPTAVPPIQIPVPPTVDERVREERHRGSSGSRSDDPRRRSFPSPHDLKDRLVSMIPGIGAAERPRSGSRGQRDRDRDRDRDRERERIRHSHEHLPNTSSRLGHGWSNEDGDSEDNDTEDEKSRRRRRERDRDREHDRKLRDRERDRDRDRHGDRRDRDRHSDRDREREKEKERDHRRGRDKDDRRRERDSTDESLSPRSRKNTGGSSSSYLQRPDVARRPSSHADLDRRRDRDRDLGWDRERDREERWRREERERRRELDRDRDRDRMPSPVVTGVGGRRYPTESRTGS</sequence>
<organism evidence="3 4">
    <name type="scientific">Coniochaeta ligniaria NRRL 30616</name>
    <dbReference type="NCBI Taxonomy" id="1408157"/>
    <lineage>
        <taxon>Eukaryota</taxon>
        <taxon>Fungi</taxon>
        <taxon>Dikarya</taxon>
        <taxon>Ascomycota</taxon>
        <taxon>Pezizomycotina</taxon>
        <taxon>Sordariomycetes</taxon>
        <taxon>Sordariomycetidae</taxon>
        <taxon>Coniochaetales</taxon>
        <taxon>Coniochaetaceae</taxon>
        <taxon>Coniochaeta</taxon>
    </lineage>
</organism>
<feature type="compositionally biased region" description="Basic and acidic residues" evidence="1">
    <location>
        <begin position="274"/>
        <end position="285"/>
    </location>
</feature>
<evidence type="ECO:0000313" key="4">
    <source>
        <dbReference type="Proteomes" id="UP000182658"/>
    </source>
</evidence>
<feature type="compositionally biased region" description="Basic residues" evidence="1">
    <location>
        <begin position="337"/>
        <end position="346"/>
    </location>
</feature>
<feature type="compositionally biased region" description="Basic and acidic residues" evidence="1">
    <location>
        <begin position="616"/>
        <end position="669"/>
    </location>
</feature>
<feature type="compositionally biased region" description="Low complexity" evidence="1">
    <location>
        <begin position="350"/>
        <end position="361"/>
    </location>
</feature>
<evidence type="ECO:0000259" key="2">
    <source>
        <dbReference type="Pfam" id="PF24355"/>
    </source>
</evidence>
<reference evidence="3 4" key="1">
    <citation type="submission" date="2016-10" db="EMBL/GenBank/DDBJ databases">
        <title>Draft genome sequence of Coniochaeta ligniaria NRRL30616, a lignocellulolytic fungus for bioabatement of inhibitors in plant biomass hydrolysates.</title>
        <authorList>
            <consortium name="DOE Joint Genome Institute"/>
            <person name="Jimenez D.J."/>
            <person name="Hector R.E."/>
            <person name="Riley R."/>
            <person name="Sun H."/>
            <person name="Grigoriev I.V."/>
            <person name="Van Elsas J.D."/>
            <person name="Nichols N.N."/>
        </authorList>
    </citation>
    <scope>NUCLEOTIDE SEQUENCE [LARGE SCALE GENOMIC DNA]</scope>
    <source>
        <strain evidence="3 4">NRRL 30616</strain>
    </source>
</reference>
<name>A0A1J7J8M6_9PEZI</name>
<dbReference type="OrthoDB" id="5420895at2759"/>
<dbReference type="InParanoid" id="A0A1J7J8M6"/>
<feature type="compositionally biased region" description="Polar residues" evidence="1">
    <location>
        <begin position="603"/>
        <end position="612"/>
    </location>
</feature>
<gene>
    <name evidence="3" type="ORF">CONLIGDRAFT_684679</name>
</gene>
<feature type="region of interest" description="Disordered" evidence="1">
    <location>
        <begin position="254"/>
        <end position="384"/>
    </location>
</feature>
<dbReference type="Pfam" id="PF24355">
    <property type="entry name" value="DUF7514"/>
    <property type="match status" value="1"/>
</dbReference>
<keyword evidence="4" id="KW-1185">Reference proteome</keyword>
<dbReference type="AlphaFoldDB" id="A0A1J7J8M6"/>
<feature type="compositionally biased region" description="Acidic residues" evidence="1">
    <location>
        <begin position="509"/>
        <end position="520"/>
    </location>
</feature>
<protein>
    <recommendedName>
        <fullName evidence="2">DUF7514 domain-containing protein</fullName>
    </recommendedName>
</protein>
<feature type="compositionally biased region" description="Basic and acidic residues" evidence="1">
    <location>
        <begin position="417"/>
        <end position="439"/>
    </location>
</feature>
<accession>A0A1J7J8M6</accession>
<dbReference type="PANTHER" id="PTHR39611">
    <property type="entry name" value="HYDROXYPROLINE-RICH GLYCOPROTEIN DZ-HRGP-RELATED"/>
    <property type="match status" value="1"/>
</dbReference>
<feature type="region of interest" description="Disordered" evidence="1">
    <location>
        <begin position="177"/>
        <end position="205"/>
    </location>
</feature>
<proteinExistence type="predicted"/>
<dbReference type="Proteomes" id="UP000182658">
    <property type="component" value="Unassembled WGS sequence"/>
</dbReference>
<feature type="region of interest" description="Disordered" evidence="1">
    <location>
        <begin position="398"/>
        <end position="690"/>
    </location>
</feature>
<feature type="compositionally biased region" description="Basic and acidic residues" evidence="1">
    <location>
        <begin position="463"/>
        <end position="487"/>
    </location>
</feature>
<dbReference type="InterPro" id="IPR055936">
    <property type="entry name" value="DUF7514"/>
</dbReference>
<dbReference type="EMBL" id="KV875101">
    <property type="protein sequence ID" value="OIW26152.1"/>
    <property type="molecule type" value="Genomic_DNA"/>
</dbReference>
<dbReference type="STRING" id="1408157.A0A1J7J8M6"/>